<feature type="domain" description="RNase H type-1" evidence="1">
    <location>
        <begin position="8"/>
        <end position="127"/>
    </location>
</feature>
<comment type="caution">
    <text evidence="2">The sequence shown here is derived from an EMBL/GenBank/DDBJ whole genome shotgun (WGS) entry which is preliminary data.</text>
</comment>
<dbReference type="PATRIC" id="fig|87541.4.peg.1089"/>
<dbReference type="Proteomes" id="UP000070422">
    <property type="component" value="Unassembled WGS sequence"/>
</dbReference>
<organism evidence="2 4">
    <name type="scientific">Aerococcus christensenii</name>
    <dbReference type="NCBI Taxonomy" id="87541"/>
    <lineage>
        <taxon>Bacteria</taxon>
        <taxon>Bacillati</taxon>
        <taxon>Bacillota</taxon>
        <taxon>Bacilli</taxon>
        <taxon>Lactobacillales</taxon>
        <taxon>Aerococcaceae</taxon>
        <taxon>Aerococcus</taxon>
    </lineage>
</organism>
<dbReference type="GO" id="GO:0004523">
    <property type="term" value="F:RNA-DNA hybrid ribonuclease activity"/>
    <property type="evidence" value="ECO:0007669"/>
    <property type="project" value="InterPro"/>
</dbReference>
<dbReference type="InterPro" id="IPR002156">
    <property type="entry name" value="RNaseH_domain"/>
</dbReference>
<keyword evidence="5" id="KW-1185">Reference proteome</keyword>
<evidence type="ECO:0000313" key="2">
    <source>
        <dbReference type="EMBL" id="KXB36082.1"/>
    </source>
</evidence>
<evidence type="ECO:0000313" key="3">
    <source>
        <dbReference type="EMBL" id="PKY91007.1"/>
    </source>
</evidence>
<dbReference type="GO" id="GO:0003676">
    <property type="term" value="F:nucleic acid binding"/>
    <property type="evidence" value="ECO:0007669"/>
    <property type="project" value="InterPro"/>
</dbReference>
<dbReference type="OrthoDB" id="7845843at2"/>
<gene>
    <name evidence="3" type="ORF">CYJ27_07045</name>
    <name evidence="2" type="ORF">HMPREF3187_01100</name>
</gene>
<sequence length="138" mass="16317">MIRIVIDASVDVVTHWAGIGMVYKEKKIYRQLKHGLNEQMDNHLAEFYALYYALIYLKQHSKQKDWIMIESDSKIVCDSVRKAWHKRDPYQTLLKACLDLMSEFDHLLLQWTCEAKTKGADRLARQAMRQQVKKMENA</sequence>
<dbReference type="InterPro" id="IPR012337">
    <property type="entry name" value="RNaseH-like_sf"/>
</dbReference>
<dbReference type="EMBL" id="PKGZ01000006">
    <property type="protein sequence ID" value="PKY91007.1"/>
    <property type="molecule type" value="Genomic_DNA"/>
</dbReference>
<name>A0A133XYR5_9LACT</name>
<dbReference type="InterPro" id="IPR036397">
    <property type="entry name" value="RNaseH_sf"/>
</dbReference>
<evidence type="ECO:0000313" key="5">
    <source>
        <dbReference type="Proteomes" id="UP000234775"/>
    </source>
</evidence>
<dbReference type="RefSeq" id="WP_060936943.1">
    <property type="nucleotide sequence ID" value="NZ_JASOZP010000039.1"/>
</dbReference>
<dbReference type="Gene3D" id="3.30.420.10">
    <property type="entry name" value="Ribonuclease H-like superfamily/Ribonuclease H"/>
    <property type="match status" value="1"/>
</dbReference>
<dbReference type="Proteomes" id="UP000234775">
    <property type="component" value="Unassembled WGS sequence"/>
</dbReference>
<dbReference type="SUPFAM" id="SSF53098">
    <property type="entry name" value="Ribonuclease H-like"/>
    <property type="match status" value="1"/>
</dbReference>
<evidence type="ECO:0000313" key="4">
    <source>
        <dbReference type="Proteomes" id="UP000070422"/>
    </source>
</evidence>
<dbReference type="EMBL" id="LSCQ01000050">
    <property type="protein sequence ID" value="KXB36082.1"/>
    <property type="molecule type" value="Genomic_DNA"/>
</dbReference>
<dbReference type="STRING" id="87541.AWM71_00135"/>
<proteinExistence type="predicted"/>
<reference evidence="3 5" key="2">
    <citation type="submission" date="2017-12" db="EMBL/GenBank/DDBJ databases">
        <title>Phylogenetic diversity of female urinary microbiome.</title>
        <authorList>
            <person name="Thomas-White K."/>
            <person name="Wolfe A.J."/>
        </authorList>
    </citation>
    <scope>NUCLEOTIDE SEQUENCE [LARGE SCALE GENOMIC DNA]</scope>
    <source>
        <strain evidence="3 5">UMB0844</strain>
    </source>
</reference>
<reference evidence="2 4" key="1">
    <citation type="submission" date="2016-01" db="EMBL/GenBank/DDBJ databases">
        <authorList>
            <person name="Oliw E.H."/>
        </authorList>
    </citation>
    <scope>NUCLEOTIDE SEQUENCE [LARGE SCALE GENOMIC DNA]</scope>
    <source>
        <strain evidence="2 4">KA00635</strain>
    </source>
</reference>
<protein>
    <submittedName>
        <fullName evidence="3">Ribonuclease HI</fullName>
    </submittedName>
</protein>
<dbReference type="Pfam" id="PF13456">
    <property type="entry name" value="RVT_3"/>
    <property type="match status" value="1"/>
</dbReference>
<accession>A0A133XYR5</accession>
<evidence type="ECO:0000259" key="1">
    <source>
        <dbReference type="Pfam" id="PF13456"/>
    </source>
</evidence>
<dbReference type="AlphaFoldDB" id="A0A133XYR5"/>